<proteinExistence type="predicted"/>
<keyword evidence="2" id="KW-1185">Reference proteome</keyword>
<evidence type="ECO:0000313" key="1">
    <source>
        <dbReference type="EMBL" id="ROJ24376.1"/>
    </source>
</evidence>
<dbReference type="Proteomes" id="UP000281406">
    <property type="component" value="Unassembled WGS sequence"/>
</dbReference>
<protein>
    <submittedName>
        <fullName evidence="1">Uncharacterized protein</fullName>
    </submittedName>
</protein>
<evidence type="ECO:0000313" key="2">
    <source>
        <dbReference type="Proteomes" id="UP000281406"/>
    </source>
</evidence>
<dbReference type="AlphaFoldDB" id="A0A3N0XQD4"/>
<sequence length="109" mass="12408">MASIKEIFETKVLPRPATQWGDAREERTLRLSAEVGPRRLFFGRFDMLNRHRSLSGHLIILIGCSATATCWFRKAFHLTQAQNGHATWPSAVKRRFGVSGQLWTQTVPT</sequence>
<gene>
    <name evidence="1" type="ORF">DPX16_21262</name>
</gene>
<accession>A0A3N0XQD4</accession>
<dbReference type="OrthoDB" id="48943at2759"/>
<reference evidence="1 2" key="1">
    <citation type="submission" date="2018-10" db="EMBL/GenBank/DDBJ databases">
        <title>Genome assembly for a Yunnan-Guizhou Plateau 3E fish, Anabarilius grahami (Regan), and its evolutionary and genetic applications.</title>
        <authorList>
            <person name="Jiang W."/>
        </authorList>
    </citation>
    <scope>NUCLEOTIDE SEQUENCE [LARGE SCALE GENOMIC DNA]</scope>
    <source>
        <strain evidence="1">AG-KIZ</strain>
        <tissue evidence="1">Muscle</tissue>
    </source>
</reference>
<name>A0A3N0XQD4_ANAGA</name>
<comment type="caution">
    <text evidence="1">The sequence shown here is derived from an EMBL/GenBank/DDBJ whole genome shotgun (WGS) entry which is preliminary data.</text>
</comment>
<dbReference type="EMBL" id="RJVU01063586">
    <property type="protein sequence ID" value="ROJ24376.1"/>
    <property type="molecule type" value="Genomic_DNA"/>
</dbReference>
<organism evidence="1 2">
    <name type="scientific">Anabarilius grahami</name>
    <name type="common">Kanglang fish</name>
    <name type="synonym">Barilius grahami</name>
    <dbReference type="NCBI Taxonomy" id="495550"/>
    <lineage>
        <taxon>Eukaryota</taxon>
        <taxon>Metazoa</taxon>
        <taxon>Chordata</taxon>
        <taxon>Craniata</taxon>
        <taxon>Vertebrata</taxon>
        <taxon>Euteleostomi</taxon>
        <taxon>Actinopterygii</taxon>
        <taxon>Neopterygii</taxon>
        <taxon>Teleostei</taxon>
        <taxon>Ostariophysi</taxon>
        <taxon>Cypriniformes</taxon>
        <taxon>Xenocyprididae</taxon>
        <taxon>Xenocypridinae</taxon>
        <taxon>Xenocypridinae incertae sedis</taxon>
        <taxon>Anabarilius</taxon>
    </lineage>
</organism>